<evidence type="ECO:0000256" key="2">
    <source>
        <dbReference type="ARBA" id="ARBA00007262"/>
    </source>
</evidence>
<reference evidence="7" key="2">
    <citation type="submission" date="2025-08" db="UniProtKB">
        <authorList>
            <consortium name="Ensembl"/>
        </authorList>
    </citation>
    <scope>IDENTIFICATION</scope>
</reference>
<dbReference type="AlphaFoldDB" id="A0A3Q1HMT0"/>
<protein>
    <submittedName>
        <fullName evidence="7">Uncharacterized protein</fullName>
    </submittedName>
</protein>
<evidence type="ECO:0000313" key="8">
    <source>
        <dbReference type="Proteomes" id="UP000265040"/>
    </source>
</evidence>
<dbReference type="Pfam" id="PF06140">
    <property type="entry name" value="Ifi-6-16"/>
    <property type="match status" value="1"/>
</dbReference>
<comment type="similarity">
    <text evidence="2">Belongs to the IFI6/IFI27 family.</text>
</comment>
<dbReference type="OrthoDB" id="8447198at2759"/>
<evidence type="ECO:0000256" key="3">
    <source>
        <dbReference type="ARBA" id="ARBA00022692"/>
    </source>
</evidence>
<evidence type="ECO:0000256" key="5">
    <source>
        <dbReference type="ARBA" id="ARBA00023136"/>
    </source>
</evidence>
<proteinExistence type="inferred from homology"/>
<keyword evidence="3 6" id="KW-0812">Transmembrane</keyword>
<feature type="transmembrane region" description="Helical" evidence="6">
    <location>
        <begin position="58"/>
        <end position="79"/>
    </location>
</feature>
<dbReference type="GO" id="GO:0031966">
    <property type="term" value="C:mitochondrial membrane"/>
    <property type="evidence" value="ECO:0007669"/>
    <property type="project" value="TreeGrafter"/>
</dbReference>
<feature type="transmembrane region" description="Helical" evidence="6">
    <location>
        <begin position="32"/>
        <end position="51"/>
    </location>
</feature>
<dbReference type="Gene3D" id="6.10.110.10">
    <property type="match status" value="1"/>
</dbReference>
<evidence type="ECO:0000313" key="7">
    <source>
        <dbReference type="Ensembl" id="ENSATEP00000008684.1"/>
    </source>
</evidence>
<name>A0A3Q1HMT0_ANATE</name>
<keyword evidence="4 6" id="KW-1133">Transmembrane helix</keyword>
<dbReference type="GO" id="GO:0097193">
    <property type="term" value="P:intrinsic apoptotic signaling pathway"/>
    <property type="evidence" value="ECO:0007669"/>
    <property type="project" value="TreeGrafter"/>
</dbReference>
<dbReference type="GeneTree" id="ENSGT00940000172724"/>
<evidence type="ECO:0000256" key="1">
    <source>
        <dbReference type="ARBA" id="ARBA00004141"/>
    </source>
</evidence>
<dbReference type="InterPro" id="IPR009311">
    <property type="entry name" value="IFI6/IFI27-like"/>
</dbReference>
<comment type="subcellular location">
    <subcellularLocation>
        <location evidence="1">Membrane</location>
        <topology evidence="1">Multi-pass membrane protein</topology>
    </subcellularLocation>
</comment>
<accession>A0A3Q1HMT0</accession>
<evidence type="ECO:0000256" key="6">
    <source>
        <dbReference type="SAM" id="Phobius"/>
    </source>
</evidence>
<keyword evidence="8" id="KW-1185">Reference proteome</keyword>
<keyword evidence="5 6" id="KW-0472">Membrane</keyword>
<dbReference type="STRING" id="64144.ENSATEP00000008684"/>
<dbReference type="InParanoid" id="A0A3Q1HMT0"/>
<dbReference type="GO" id="GO:0001836">
    <property type="term" value="P:release of cytochrome c from mitochondria"/>
    <property type="evidence" value="ECO:0007669"/>
    <property type="project" value="TreeGrafter"/>
</dbReference>
<reference evidence="7" key="1">
    <citation type="submission" date="2021-04" db="EMBL/GenBank/DDBJ databases">
        <authorList>
            <consortium name="Wellcome Sanger Institute Data Sharing"/>
        </authorList>
    </citation>
    <scope>NUCLEOTIDE SEQUENCE [LARGE SCALE GENOMIC DNA]</scope>
</reference>
<sequence length="116" mass="11521">MNNVFLFLPFYILLSGKVIVTGAGGAATVVLTPAIVAGLGFTSAGIAAGSIAAKLMAWFAVFNGGGVATGGLVAILQSIGAGGLSWLGNGYLAGAGMTLGWMLSTICNQTIIIQQN</sequence>
<dbReference type="Proteomes" id="UP000265040">
    <property type="component" value="Chromosome 12"/>
</dbReference>
<reference evidence="7" key="3">
    <citation type="submission" date="2025-09" db="UniProtKB">
        <authorList>
            <consortium name="Ensembl"/>
        </authorList>
    </citation>
    <scope>IDENTIFICATION</scope>
</reference>
<dbReference type="InterPro" id="IPR038213">
    <property type="entry name" value="IFI6/IFI27-like_sf"/>
</dbReference>
<dbReference type="Ensembl" id="ENSATET00000008836.3">
    <property type="protein sequence ID" value="ENSATEP00000008684.1"/>
    <property type="gene ID" value="ENSATEG00000006054.3"/>
</dbReference>
<dbReference type="PANTHER" id="PTHR16932">
    <property type="entry name" value="INTERFERON ALPHA-INDUCIBLE PROTEIN 27"/>
    <property type="match status" value="1"/>
</dbReference>
<feature type="transmembrane region" description="Helical" evidence="6">
    <location>
        <begin position="91"/>
        <end position="113"/>
    </location>
</feature>
<organism evidence="7 8">
    <name type="scientific">Anabas testudineus</name>
    <name type="common">Climbing perch</name>
    <name type="synonym">Anthias testudineus</name>
    <dbReference type="NCBI Taxonomy" id="64144"/>
    <lineage>
        <taxon>Eukaryota</taxon>
        <taxon>Metazoa</taxon>
        <taxon>Chordata</taxon>
        <taxon>Craniata</taxon>
        <taxon>Vertebrata</taxon>
        <taxon>Euteleostomi</taxon>
        <taxon>Actinopterygii</taxon>
        <taxon>Neopterygii</taxon>
        <taxon>Teleostei</taxon>
        <taxon>Neoteleostei</taxon>
        <taxon>Acanthomorphata</taxon>
        <taxon>Anabantaria</taxon>
        <taxon>Anabantiformes</taxon>
        <taxon>Anabantoidei</taxon>
        <taxon>Anabantidae</taxon>
        <taxon>Anabas</taxon>
    </lineage>
</organism>
<dbReference type="PANTHER" id="PTHR16932:SF37">
    <property type="entry name" value="ISG12-1 PROTEIN-RELATED"/>
    <property type="match status" value="1"/>
</dbReference>
<evidence type="ECO:0000256" key="4">
    <source>
        <dbReference type="ARBA" id="ARBA00022989"/>
    </source>
</evidence>